<accession>A0A679J3R5</accession>
<protein>
    <submittedName>
        <fullName evidence="1">Uncharacterized protein</fullName>
    </submittedName>
</protein>
<name>A0A679J3R5_9HYPH</name>
<organism evidence="1">
    <name type="scientific">Methylobacterium bullatum</name>
    <dbReference type="NCBI Taxonomy" id="570505"/>
    <lineage>
        <taxon>Bacteria</taxon>
        <taxon>Pseudomonadati</taxon>
        <taxon>Pseudomonadota</taxon>
        <taxon>Alphaproteobacteria</taxon>
        <taxon>Hyphomicrobiales</taxon>
        <taxon>Methylobacteriaceae</taxon>
        <taxon>Methylobacterium</taxon>
    </lineage>
</organism>
<proteinExistence type="predicted"/>
<dbReference type="EMBL" id="LR743504">
    <property type="protein sequence ID" value="CAA2100900.1"/>
    <property type="molecule type" value="Genomic_DNA"/>
</dbReference>
<dbReference type="AlphaFoldDB" id="A0A679J3R5"/>
<sequence>MTVEEGVAWRSKRGVHGGIGQAAGPLREGRSDCDGVPLRYTNKHYHAIFYPIRAGCMALSFWTPLSAVCPMMSHRCLDPHDSYAQAEVLVTFEGVFPDLRLLSAIDGEGDDILPDLIDEQRGDLIQEIAEFYYGARSAA</sequence>
<reference evidence="1" key="1">
    <citation type="submission" date="2019-12" db="EMBL/GenBank/DDBJ databases">
        <authorList>
            <person name="Cremers G."/>
        </authorList>
    </citation>
    <scope>NUCLEOTIDE SEQUENCE</scope>
    <source>
        <strain evidence="1">Mbul1</strain>
    </source>
</reference>
<gene>
    <name evidence="1" type="ORF">MBUL_00904</name>
</gene>
<evidence type="ECO:0000313" key="1">
    <source>
        <dbReference type="EMBL" id="CAA2100900.1"/>
    </source>
</evidence>